<name>A0A9D4J0V6_DREPO</name>
<gene>
    <name evidence="1" type="ORF">DPMN_144983</name>
</gene>
<protein>
    <submittedName>
        <fullName evidence="1">Uncharacterized protein</fullName>
    </submittedName>
</protein>
<accession>A0A9D4J0V6</accession>
<proteinExistence type="predicted"/>
<dbReference type="AlphaFoldDB" id="A0A9D4J0V6"/>
<evidence type="ECO:0000313" key="1">
    <source>
        <dbReference type="EMBL" id="KAH3791497.1"/>
    </source>
</evidence>
<comment type="caution">
    <text evidence="1">The sequence shown here is derived from an EMBL/GenBank/DDBJ whole genome shotgun (WGS) entry which is preliminary data.</text>
</comment>
<dbReference type="EMBL" id="JAIWYP010000007">
    <property type="protein sequence ID" value="KAH3791497.1"/>
    <property type="molecule type" value="Genomic_DNA"/>
</dbReference>
<dbReference type="Proteomes" id="UP000828390">
    <property type="component" value="Unassembled WGS sequence"/>
</dbReference>
<reference evidence="1" key="2">
    <citation type="submission" date="2020-11" db="EMBL/GenBank/DDBJ databases">
        <authorList>
            <person name="McCartney M.A."/>
            <person name="Auch B."/>
            <person name="Kono T."/>
            <person name="Mallez S."/>
            <person name="Becker A."/>
            <person name="Gohl D.M."/>
            <person name="Silverstein K.A.T."/>
            <person name="Koren S."/>
            <person name="Bechman K.B."/>
            <person name="Herman A."/>
            <person name="Abrahante J.E."/>
            <person name="Garbe J."/>
        </authorList>
    </citation>
    <scope>NUCLEOTIDE SEQUENCE</scope>
    <source>
        <strain evidence="1">Duluth1</strain>
        <tissue evidence="1">Whole animal</tissue>
    </source>
</reference>
<sequence>MIVIYHRVSSLIKLEIIPVYQDIRKLHGVVDPDVRSAGCHWSREGCCIAAENNELVGGRHEVIVSNLEMTNSECFHFGSQSERTTTPGFQSDIDFLYSPCNLNIMTTWRDWKA</sequence>
<organism evidence="1 2">
    <name type="scientific">Dreissena polymorpha</name>
    <name type="common">Zebra mussel</name>
    <name type="synonym">Mytilus polymorpha</name>
    <dbReference type="NCBI Taxonomy" id="45954"/>
    <lineage>
        <taxon>Eukaryota</taxon>
        <taxon>Metazoa</taxon>
        <taxon>Spiralia</taxon>
        <taxon>Lophotrochozoa</taxon>
        <taxon>Mollusca</taxon>
        <taxon>Bivalvia</taxon>
        <taxon>Autobranchia</taxon>
        <taxon>Heteroconchia</taxon>
        <taxon>Euheterodonta</taxon>
        <taxon>Imparidentia</taxon>
        <taxon>Neoheterodontei</taxon>
        <taxon>Myida</taxon>
        <taxon>Dreissenoidea</taxon>
        <taxon>Dreissenidae</taxon>
        <taxon>Dreissena</taxon>
    </lineage>
</organism>
<reference evidence="1" key="1">
    <citation type="journal article" date="2019" name="bioRxiv">
        <title>The Genome of the Zebra Mussel, Dreissena polymorpha: A Resource for Invasive Species Research.</title>
        <authorList>
            <person name="McCartney M.A."/>
            <person name="Auch B."/>
            <person name="Kono T."/>
            <person name="Mallez S."/>
            <person name="Zhang Y."/>
            <person name="Obille A."/>
            <person name="Becker A."/>
            <person name="Abrahante J.E."/>
            <person name="Garbe J."/>
            <person name="Badalamenti J.P."/>
            <person name="Herman A."/>
            <person name="Mangelson H."/>
            <person name="Liachko I."/>
            <person name="Sullivan S."/>
            <person name="Sone E.D."/>
            <person name="Koren S."/>
            <person name="Silverstein K.A.T."/>
            <person name="Beckman K.B."/>
            <person name="Gohl D.M."/>
        </authorList>
    </citation>
    <scope>NUCLEOTIDE SEQUENCE</scope>
    <source>
        <strain evidence="1">Duluth1</strain>
        <tissue evidence="1">Whole animal</tissue>
    </source>
</reference>
<keyword evidence="2" id="KW-1185">Reference proteome</keyword>
<evidence type="ECO:0000313" key="2">
    <source>
        <dbReference type="Proteomes" id="UP000828390"/>
    </source>
</evidence>